<reference evidence="2 3" key="1">
    <citation type="submission" date="2009-08" db="EMBL/GenBank/DDBJ databases">
        <title>The draft genome of Rhodobacter sp. SW2.</title>
        <authorList>
            <consortium name="US DOE Joint Genome Institute (JGI-PGF)"/>
            <person name="Lucas S."/>
            <person name="Copeland A."/>
            <person name="Lapidus A."/>
            <person name="Glavina del Rio T."/>
            <person name="Tice H."/>
            <person name="Bruce D."/>
            <person name="Goodwin L."/>
            <person name="Pitluck S."/>
            <person name="Larimer F."/>
            <person name="Land M.L."/>
            <person name="Hauser L."/>
            <person name="Emerson D."/>
        </authorList>
    </citation>
    <scope>NUCLEOTIDE SEQUENCE [LARGE SCALE GENOMIC DNA]</scope>
    <source>
        <strain evidence="2 3">SW2</strain>
    </source>
</reference>
<evidence type="ECO:0000313" key="3">
    <source>
        <dbReference type="Proteomes" id="UP000010121"/>
    </source>
</evidence>
<evidence type="ECO:0008006" key="4">
    <source>
        <dbReference type="Google" id="ProtNLM"/>
    </source>
</evidence>
<dbReference type="AlphaFoldDB" id="C8S3Y9"/>
<evidence type="ECO:0000256" key="1">
    <source>
        <dbReference type="SAM" id="SignalP"/>
    </source>
</evidence>
<proteinExistence type="predicted"/>
<dbReference type="Proteomes" id="UP000010121">
    <property type="component" value="Unassembled WGS sequence"/>
</dbReference>
<feature type="signal peptide" evidence="1">
    <location>
        <begin position="1"/>
        <end position="21"/>
    </location>
</feature>
<feature type="chain" id="PRO_5002991862" description="Lipid A deacylase LpxR family protein" evidence="1">
    <location>
        <begin position="22"/>
        <end position="303"/>
    </location>
</feature>
<protein>
    <recommendedName>
        <fullName evidence="4">Lipid A deacylase LpxR family protein</fullName>
    </recommendedName>
</protein>
<dbReference type="Pfam" id="PF09982">
    <property type="entry name" value="LpxR"/>
    <property type="match status" value="1"/>
</dbReference>
<keyword evidence="3" id="KW-1185">Reference proteome</keyword>
<keyword evidence="1" id="KW-0732">Signal</keyword>
<gene>
    <name evidence="2" type="ORF">Rsw2DRAFT_2767</name>
</gene>
<dbReference type="InterPro" id="IPR018707">
    <property type="entry name" value="LpxR"/>
</dbReference>
<name>C8S3Y9_9RHOB</name>
<dbReference type="STRING" id="371731.Rsw2DRAFT_2767"/>
<dbReference type="InterPro" id="IPR037107">
    <property type="entry name" value="Put_OMP_sf"/>
</dbReference>
<dbReference type="eggNOG" id="ENOG502Z7MF">
    <property type="taxonomic scope" value="Bacteria"/>
</dbReference>
<accession>C8S3Y9</accession>
<sequence>MFKILLAALLAGTCMVAPVAAQERTTLGTVRLFTNDALGDGHDRWRSGSYSISKLRGSGWTGSLPGTPGDLLEYRLRSEIISPTDLVAPPPGDRRYVGALGLGLFTHFAWGAAEVSLGGELVLTGPQTGIGGFQRTVHNMLDLDAPQVLGNQIPNGFHPAAQAEIGRSFALGDSVTVRPFAAAQIGVETLLRVGGDVVIGGLGRGGLLVRDSVTGQRVEGIGGSDGKGFSLTLGGDVAQVFDSIYLPDGGAAELADSRSRLRMGANWQGEKSEVFYGVTWLGHEFVGQPDDQVLGSLKLRLRF</sequence>
<comment type="caution">
    <text evidence="2">The sequence shown here is derived from an EMBL/GenBank/DDBJ whole genome shotgun (WGS) entry which is preliminary data.</text>
</comment>
<dbReference type="EMBL" id="ACYY01000022">
    <property type="protein sequence ID" value="EEW24251.1"/>
    <property type="molecule type" value="Genomic_DNA"/>
</dbReference>
<dbReference type="OrthoDB" id="7721289at2"/>
<organism evidence="2 3">
    <name type="scientific">Rhodobacter ferrooxidans</name>
    <dbReference type="NCBI Taxonomy" id="371731"/>
    <lineage>
        <taxon>Bacteria</taxon>
        <taxon>Pseudomonadati</taxon>
        <taxon>Pseudomonadota</taxon>
        <taxon>Alphaproteobacteria</taxon>
        <taxon>Rhodobacterales</taxon>
        <taxon>Rhodobacter group</taxon>
        <taxon>Rhodobacter</taxon>
    </lineage>
</organism>
<dbReference type="RefSeq" id="WP_008031967.1">
    <property type="nucleotide sequence ID" value="NZ_ACYY01000022.1"/>
</dbReference>
<evidence type="ECO:0000313" key="2">
    <source>
        <dbReference type="EMBL" id="EEW24251.1"/>
    </source>
</evidence>
<dbReference type="Gene3D" id="2.40.128.140">
    <property type="entry name" value="Outer membrane protein"/>
    <property type="match status" value="1"/>
</dbReference>